<keyword evidence="3 4" id="KW-0732">Signal</keyword>
<evidence type="ECO:0000256" key="4">
    <source>
        <dbReference type="SAM" id="SignalP"/>
    </source>
</evidence>
<protein>
    <submittedName>
        <fullName evidence="6">Filamentous hemagglutinin family protein</fullName>
    </submittedName>
</protein>
<dbReference type="Proteomes" id="UP000295341">
    <property type="component" value="Unassembled WGS sequence"/>
</dbReference>
<accession>A0A4R7P530</accession>
<dbReference type="Gene3D" id="2.160.20.10">
    <property type="entry name" value="Single-stranded right-handed beta-helix, Pectin lyase-like"/>
    <property type="match status" value="1"/>
</dbReference>
<dbReference type="SMART" id="SM00912">
    <property type="entry name" value="Haemagg_act"/>
    <property type="match status" value="1"/>
</dbReference>
<proteinExistence type="predicted"/>
<organism evidence="6 7">
    <name type="scientific">Panacagrimonas perspica</name>
    <dbReference type="NCBI Taxonomy" id="381431"/>
    <lineage>
        <taxon>Bacteria</taxon>
        <taxon>Pseudomonadati</taxon>
        <taxon>Pseudomonadota</taxon>
        <taxon>Gammaproteobacteria</taxon>
        <taxon>Nevskiales</taxon>
        <taxon>Nevskiaceae</taxon>
        <taxon>Panacagrimonas</taxon>
    </lineage>
</organism>
<sequence length="1016" mass="101554">MLPTKFGFKLNPYLCALLPLAMHSVAFAQGLPTSLPTGGQVVSGSAVITTGTDFNDTDFVHVAQGSSNVLINWSTFDIANGNIVQFDQPDTSSVAVNRVLSPNASFLNGALNSNGRVFVINPNGILFGAGSSVNVGGLLATTFDISDADFNAGRFVFADNPANQGEGAGVVSNEGFITVGVDGRNPACCVIPNETGNGGSEFPELPPIGGGGEVVTADANSAGSGIAILAGRTVENSGSIEASNGQIALASGSSLAVSFDNGLISYEVTPRTMEAVNDLAAIRNSGQLIANGGAITLLARASGTTPAVGILNSGSIRANGISLDGNGGVYLTSTGGSIESTGTIDVSASDDPYDDGGESSLYTPQAIRIESDRSVVIGAVGQLIDDSFDGPATITANGPLVNADAGGVPSAGTILIQGADVTLNEASISGASQVRIVATAGDVSDESGSQVSGSAIGIGATGNVVLGGSYSSFINSEVPEVPGLEDALDPGSISIQGAAVALNGASADAASQFRVVATTGDITSSSSTEISGDSLDFQAAGDIELAGSFSAGTVPGPEVLTAVSKEGATGPGSVFIQGATVALNGAQIEATGPVYIAATSGDLDALSGSNDISGSALDLRATGSVKLSGSYQAAPIDGSGVLMTPNLDGSSSPGTVFIRGAEVVFDNAFIDGQGEVRVVATNGDVTDLGGLDDGDGPSNRIFGGALGIQASGSIDLGRSELRVGTGETLIGGDPSVGDRPGLIEQLRALYPSQQESVALLSPRADGIELDEVPDSPGGAPLYIPEHERPNASFVSGEDGSVLLGGQGGSLYVGGDYLYIQTNVYSFQLAAEPTLSISQVHTASSSSFPLFMQYVPASPGGSVGFEQNLGQGADLNLSPASFANFPGATLVFGSTANPGDVVIGDDGSVDEGTNGFNYVLAAGPGGLIYNSDGIETDGEVIVLGREATDGPRPPIDPPRIPDVLYPSPLPPRPTAEFIAARSEPVSNGAPDVTFDLAAALDSTIQYKSAAGSVLACQ</sequence>
<comment type="subcellular location">
    <subcellularLocation>
        <location evidence="1">Secreted</location>
    </subcellularLocation>
</comment>
<evidence type="ECO:0000256" key="1">
    <source>
        <dbReference type="ARBA" id="ARBA00004613"/>
    </source>
</evidence>
<evidence type="ECO:0000313" key="7">
    <source>
        <dbReference type="Proteomes" id="UP000295341"/>
    </source>
</evidence>
<evidence type="ECO:0000259" key="5">
    <source>
        <dbReference type="SMART" id="SM00912"/>
    </source>
</evidence>
<dbReference type="InterPro" id="IPR008638">
    <property type="entry name" value="FhaB/CdiA-like_TPS"/>
</dbReference>
<dbReference type="OrthoDB" id="218680at2"/>
<gene>
    <name evidence="6" type="ORF">DFR24_3207</name>
</gene>
<evidence type="ECO:0000256" key="3">
    <source>
        <dbReference type="ARBA" id="ARBA00022729"/>
    </source>
</evidence>
<dbReference type="AlphaFoldDB" id="A0A4R7P530"/>
<feature type="domain" description="Filamentous haemagglutinin FhaB/tRNA nuclease CdiA-like TPS" evidence="5">
    <location>
        <begin position="32"/>
        <end position="149"/>
    </location>
</feature>
<feature type="signal peptide" evidence="4">
    <location>
        <begin position="1"/>
        <end position="28"/>
    </location>
</feature>
<reference evidence="6 7" key="1">
    <citation type="submission" date="2019-03" db="EMBL/GenBank/DDBJ databases">
        <title>Genomic Encyclopedia of Type Strains, Phase IV (KMG-IV): sequencing the most valuable type-strain genomes for metagenomic binning, comparative biology and taxonomic classification.</title>
        <authorList>
            <person name="Goeker M."/>
        </authorList>
    </citation>
    <scope>NUCLEOTIDE SEQUENCE [LARGE SCALE GENOMIC DNA]</scope>
    <source>
        <strain evidence="6 7">DSM 26377</strain>
    </source>
</reference>
<evidence type="ECO:0000256" key="2">
    <source>
        <dbReference type="ARBA" id="ARBA00022525"/>
    </source>
</evidence>
<dbReference type="InterPro" id="IPR011050">
    <property type="entry name" value="Pectin_lyase_fold/virulence"/>
</dbReference>
<dbReference type="EMBL" id="SOBT01000009">
    <property type="protein sequence ID" value="TDU28827.1"/>
    <property type="molecule type" value="Genomic_DNA"/>
</dbReference>
<dbReference type="InterPro" id="IPR050909">
    <property type="entry name" value="Bact_Autotransporter_VF"/>
</dbReference>
<dbReference type="PANTHER" id="PTHR12338">
    <property type="entry name" value="AUTOTRANSPORTER"/>
    <property type="match status" value="1"/>
</dbReference>
<evidence type="ECO:0000313" key="6">
    <source>
        <dbReference type="EMBL" id="TDU28827.1"/>
    </source>
</evidence>
<dbReference type="Pfam" id="PF05860">
    <property type="entry name" value="TPS"/>
    <property type="match status" value="1"/>
</dbReference>
<dbReference type="InterPro" id="IPR012334">
    <property type="entry name" value="Pectin_lyas_fold"/>
</dbReference>
<name>A0A4R7P530_9GAMM</name>
<feature type="chain" id="PRO_5030099546" evidence="4">
    <location>
        <begin position="29"/>
        <end position="1016"/>
    </location>
</feature>
<dbReference type="NCBIfam" id="TIGR01901">
    <property type="entry name" value="adhes_NPXG"/>
    <property type="match status" value="1"/>
</dbReference>
<comment type="caution">
    <text evidence="6">The sequence shown here is derived from an EMBL/GenBank/DDBJ whole genome shotgun (WGS) entry which is preliminary data.</text>
</comment>
<keyword evidence="7" id="KW-1185">Reference proteome</keyword>
<dbReference type="SUPFAM" id="SSF51126">
    <property type="entry name" value="Pectin lyase-like"/>
    <property type="match status" value="1"/>
</dbReference>
<dbReference type="GO" id="GO:0005576">
    <property type="term" value="C:extracellular region"/>
    <property type="evidence" value="ECO:0007669"/>
    <property type="project" value="UniProtKB-SubCell"/>
</dbReference>
<dbReference type="RefSeq" id="WP_133882349.1">
    <property type="nucleotide sequence ID" value="NZ_MWIN01000018.1"/>
</dbReference>
<keyword evidence="2" id="KW-0964">Secreted</keyword>
<dbReference type="PANTHER" id="PTHR12338:SF8">
    <property type="entry name" value="HEME_HEMOPEXIN-BINDING PROTEIN"/>
    <property type="match status" value="1"/>
</dbReference>